<feature type="domain" description="AB hydrolase-1" evidence="1">
    <location>
        <begin position="40"/>
        <end position="268"/>
    </location>
</feature>
<dbReference type="InterPro" id="IPR029058">
    <property type="entry name" value="AB_hydrolase_fold"/>
</dbReference>
<evidence type="ECO:0000259" key="1">
    <source>
        <dbReference type="Pfam" id="PF12697"/>
    </source>
</evidence>
<comment type="caution">
    <text evidence="2">The sequence shown here is derived from an EMBL/GenBank/DDBJ whole genome shotgun (WGS) entry which is preliminary data.</text>
</comment>
<accession>A0A931N3Q6</accession>
<gene>
    <name evidence="2" type="ORF">IT779_17025</name>
</gene>
<reference evidence="2" key="1">
    <citation type="submission" date="2020-11" db="EMBL/GenBank/DDBJ databases">
        <title>Nocardia NEAU-351.nov., a novel actinomycete isolated from the cow dung.</title>
        <authorList>
            <person name="Zhang X."/>
        </authorList>
    </citation>
    <scope>NUCLEOTIDE SEQUENCE</scope>
    <source>
        <strain evidence="2">NEAU-351</strain>
    </source>
</reference>
<evidence type="ECO:0000313" key="3">
    <source>
        <dbReference type="Proteomes" id="UP000655751"/>
    </source>
</evidence>
<dbReference type="SUPFAM" id="SSF53474">
    <property type="entry name" value="alpha/beta-Hydrolases"/>
    <property type="match status" value="1"/>
</dbReference>
<keyword evidence="2" id="KW-0378">Hydrolase</keyword>
<dbReference type="Proteomes" id="UP000655751">
    <property type="component" value="Unassembled WGS sequence"/>
</dbReference>
<evidence type="ECO:0000313" key="2">
    <source>
        <dbReference type="EMBL" id="MBH0777982.1"/>
    </source>
</evidence>
<protein>
    <submittedName>
        <fullName evidence="2">Alpha/beta fold hydrolase</fullName>
    </submittedName>
</protein>
<organism evidence="2 3">
    <name type="scientific">Nocardia bovistercoris</name>
    <dbReference type="NCBI Taxonomy" id="2785916"/>
    <lineage>
        <taxon>Bacteria</taxon>
        <taxon>Bacillati</taxon>
        <taxon>Actinomycetota</taxon>
        <taxon>Actinomycetes</taxon>
        <taxon>Mycobacteriales</taxon>
        <taxon>Nocardiaceae</taxon>
        <taxon>Nocardia</taxon>
    </lineage>
</organism>
<proteinExistence type="predicted"/>
<keyword evidence="3" id="KW-1185">Reference proteome</keyword>
<dbReference type="Gene3D" id="3.40.50.1820">
    <property type="entry name" value="alpha/beta hydrolase"/>
    <property type="match status" value="1"/>
</dbReference>
<dbReference type="RefSeq" id="WP_196150292.1">
    <property type="nucleotide sequence ID" value="NZ_JADMLG010000006.1"/>
</dbReference>
<dbReference type="Pfam" id="PF12697">
    <property type="entry name" value="Abhydrolase_6"/>
    <property type="match status" value="1"/>
</dbReference>
<name>A0A931N3Q6_9NOCA</name>
<dbReference type="InterPro" id="IPR000073">
    <property type="entry name" value="AB_hydrolase_1"/>
</dbReference>
<sequence>MSAPDTDLLAADTVVARTVEVDGVTMSALCAEVPDPRAVLVAVHGGATSARYFDLPGRPSLSLLRTGARLGFSVYALDRPGYGESAPWEARFESPAQRVDITYRAIDALLASDARGAGVFLAAHSAGCDLAAYMAADDRGAELIGLELAGTGVHKHPEAARIIEEMRYTRRTGGIKDLLWYPEYAYPPEVYGGRGLTGGSPGYESAVVRDWPTDFPTLAARVRIPTRFSYAEFERVWRCDAESLAEIQGFFTAAPRFVLHQQAGSGHNVSVGFGAAAYHLGLLSFVEECVLHRSRRSVP</sequence>
<dbReference type="AlphaFoldDB" id="A0A931N3Q6"/>
<dbReference type="EMBL" id="JADMLG010000006">
    <property type="protein sequence ID" value="MBH0777982.1"/>
    <property type="molecule type" value="Genomic_DNA"/>
</dbReference>
<dbReference type="GO" id="GO:0016787">
    <property type="term" value="F:hydrolase activity"/>
    <property type="evidence" value="ECO:0007669"/>
    <property type="project" value="UniProtKB-KW"/>
</dbReference>